<gene>
    <name evidence="1" type="ORF">MENTE1834_LOCUS13285</name>
</gene>
<sequence length="620" mass="67376">MDVPLPSLLPGIFPTTNSMLRGSGILYWLSSKAGLINCSKPVHATVSFQIKVKARSLPVLYLTVFESTRFSLDSQPFSFRLDYFLLIIFLGPHEIPYSNFILLFLKHFFRFQDFCDSGVTDLTQYLRVGFRLAFHAIPNSSSEWIANYVSPISEQDLANGVTNDDQELNIESFESNNMPTGKNGKDTYSLEKEMRALSFLLGIFQKNGQLYIPLSNLHSRISNSGDAELSRYIGSSSLKRRQFVEDRSYIFMLADNDVVYLQAPEIYQTVTLLADFLLKHGGVTSSDLLFSFFNKCVNIPISIKESIQNRRPLFMQFLSRHPFAFAPFPSQYFVGVRRNLPFFEYSAFIRRITSANASEKKLLPNGVGGGGGISFNAFSNANFQPRSLSRPLLSADSFDGGNQQMVGPVDSLGIGQQLSMNAWGTAPNVGLSNGFTAPNGGGVGGGGGIHRHHNNIGGGIIGGGNGGIGGGIGVGMGQQPSFLHNQPSITTPTTTQKPLFSLFDDPILSNSNIQNGGDVSGIICGGGNVTASNGGANSLVNVTTSSIATTSNIWTYDMDFFGPSKISEVFSKDFGNLSIGQEQKTSPTRKQFVEKEIQTDESLFTGGGSICSSCAQKICK</sequence>
<evidence type="ECO:0000313" key="1">
    <source>
        <dbReference type="EMBL" id="CAK5050364.1"/>
    </source>
</evidence>
<organism evidence="1 2">
    <name type="scientific">Meloidogyne enterolobii</name>
    <name type="common">Root-knot nematode worm</name>
    <name type="synonym">Meloidogyne mayaguensis</name>
    <dbReference type="NCBI Taxonomy" id="390850"/>
    <lineage>
        <taxon>Eukaryota</taxon>
        <taxon>Metazoa</taxon>
        <taxon>Ecdysozoa</taxon>
        <taxon>Nematoda</taxon>
        <taxon>Chromadorea</taxon>
        <taxon>Rhabditida</taxon>
        <taxon>Tylenchina</taxon>
        <taxon>Tylenchomorpha</taxon>
        <taxon>Tylenchoidea</taxon>
        <taxon>Meloidogynidae</taxon>
        <taxon>Meloidogyninae</taxon>
        <taxon>Meloidogyne</taxon>
    </lineage>
</organism>
<proteinExistence type="predicted"/>
<keyword evidence="2" id="KW-1185">Reference proteome</keyword>
<comment type="caution">
    <text evidence="1">The sequence shown here is derived from an EMBL/GenBank/DDBJ whole genome shotgun (WGS) entry which is preliminary data.</text>
</comment>
<dbReference type="Proteomes" id="UP001497535">
    <property type="component" value="Unassembled WGS sequence"/>
</dbReference>
<reference evidence="1" key="1">
    <citation type="submission" date="2023-11" db="EMBL/GenBank/DDBJ databases">
        <authorList>
            <person name="Poullet M."/>
        </authorList>
    </citation>
    <scope>NUCLEOTIDE SEQUENCE</scope>
    <source>
        <strain evidence="1">E1834</strain>
    </source>
</reference>
<dbReference type="EMBL" id="CAVMJV010000014">
    <property type="protein sequence ID" value="CAK5050364.1"/>
    <property type="molecule type" value="Genomic_DNA"/>
</dbReference>
<protein>
    <submittedName>
        <fullName evidence="1">Uncharacterized protein</fullName>
    </submittedName>
</protein>
<evidence type="ECO:0000313" key="2">
    <source>
        <dbReference type="Proteomes" id="UP001497535"/>
    </source>
</evidence>
<name>A0ACB0YKM6_MELEN</name>
<accession>A0ACB0YKM6</accession>